<evidence type="ECO:0000256" key="1">
    <source>
        <dbReference type="SAM" id="MobiDB-lite"/>
    </source>
</evidence>
<evidence type="ECO:0000313" key="2">
    <source>
        <dbReference type="EMBL" id="VCW70054.1"/>
    </source>
</evidence>
<name>A0A9X9LK95_GULGU</name>
<gene>
    <name evidence="2" type="ORF">BN2614_LOCUS1</name>
</gene>
<reference evidence="2 3" key="1">
    <citation type="submission" date="2018-10" db="EMBL/GenBank/DDBJ databases">
        <authorList>
            <person name="Ekblom R."/>
            <person name="Jareborg N."/>
        </authorList>
    </citation>
    <scope>NUCLEOTIDE SEQUENCE [LARGE SCALE GENOMIC DNA]</scope>
    <source>
        <tissue evidence="2">Muscle</tissue>
    </source>
</reference>
<dbReference type="Proteomes" id="UP000269945">
    <property type="component" value="Unassembled WGS sequence"/>
</dbReference>
<sequence length="62" mass="6815">MCDTSKNLKTGPAPSLILSNGSPKRMLLKGMPPAHRRTHLPTSLWSLWKGVPHLSSWTGISH</sequence>
<protein>
    <submittedName>
        <fullName evidence="2">Uncharacterized protein</fullName>
    </submittedName>
</protein>
<organism evidence="2 3">
    <name type="scientific">Gulo gulo</name>
    <name type="common">Wolverine</name>
    <name type="synonym">Gluton</name>
    <dbReference type="NCBI Taxonomy" id="48420"/>
    <lineage>
        <taxon>Eukaryota</taxon>
        <taxon>Metazoa</taxon>
        <taxon>Chordata</taxon>
        <taxon>Craniata</taxon>
        <taxon>Vertebrata</taxon>
        <taxon>Euteleostomi</taxon>
        <taxon>Mammalia</taxon>
        <taxon>Eutheria</taxon>
        <taxon>Laurasiatheria</taxon>
        <taxon>Carnivora</taxon>
        <taxon>Caniformia</taxon>
        <taxon>Musteloidea</taxon>
        <taxon>Mustelidae</taxon>
        <taxon>Guloninae</taxon>
        <taxon>Gulo</taxon>
    </lineage>
</organism>
<feature type="region of interest" description="Disordered" evidence="1">
    <location>
        <begin position="1"/>
        <end position="30"/>
    </location>
</feature>
<dbReference type="EMBL" id="CYRY02005642">
    <property type="protein sequence ID" value="VCW70054.1"/>
    <property type="molecule type" value="Genomic_DNA"/>
</dbReference>
<comment type="caution">
    <text evidence="2">The sequence shown here is derived from an EMBL/GenBank/DDBJ whole genome shotgun (WGS) entry which is preliminary data.</text>
</comment>
<keyword evidence="3" id="KW-1185">Reference proteome</keyword>
<feature type="non-terminal residue" evidence="2">
    <location>
        <position position="62"/>
    </location>
</feature>
<evidence type="ECO:0000313" key="3">
    <source>
        <dbReference type="Proteomes" id="UP000269945"/>
    </source>
</evidence>
<proteinExistence type="predicted"/>
<accession>A0A9X9LK95</accession>
<dbReference type="AlphaFoldDB" id="A0A9X9LK95"/>